<gene>
    <name evidence="1" type="ORF">DesU5LDRAFT_3963</name>
</gene>
<proteinExistence type="predicted"/>
<dbReference type="InterPro" id="IPR025427">
    <property type="entry name" value="DUF4160"/>
</dbReference>
<accession>I2Q712</accession>
<dbReference type="AlphaFoldDB" id="I2Q712"/>
<dbReference type="Pfam" id="PF13711">
    <property type="entry name" value="DUF4160"/>
    <property type="match status" value="1"/>
</dbReference>
<organism evidence="1">
    <name type="scientific">Desulfovibrio sp. U5L</name>
    <dbReference type="NCBI Taxonomy" id="596152"/>
    <lineage>
        <taxon>Bacteria</taxon>
        <taxon>Pseudomonadati</taxon>
        <taxon>Thermodesulfobacteriota</taxon>
        <taxon>Desulfovibrionia</taxon>
        <taxon>Desulfovibrionales</taxon>
        <taxon>Desulfovibrionaceae</taxon>
        <taxon>Desulfovibrio</taxon>
    </lineage>
</organism>
<reference evidence="1" key="1">
    <citation type="submission" date="2011-11" db="EMBL/GenBank/DDBJ databases">
        <title>Improved High-Quality Draft sequence of Desulfovibrio sp. U5L.</title>
        <authorList>
            <consortium name="US DOE Joint Genome Institute"/>
            <person name="Lucas S."/>
            <person name="Han J."/>
            <person name="Lapidus A."/>
            <person name="Cheng J.-F."/>
            <person name="Goodwin L."/>
            <person name="Pitluck S."/>
            <person name="Peters L."/>
            <person name="Ovchinnikova G."/>
            <person name="Held B."/>
            <person name="Detter J.C."/>
            <person name="Han C."/>
            <person name="Tapia R."/>
            <person name="Land M."/>
            <person name="Hauser L."/>
            <person name="Kyrpides N."/>
            <person name="Ivanova N."/>
            <person name="Pagani I."/>
            <person name="Gabster J."/>
            <person name="Walker C."/>
            <person name="Stolyar S."/>
            <person name="Stahl D."/>
            <person name="Arkin A."/>
            <person name="Dehal P."/>
            <person name="Hazen T."/>
            <person name="Woyke T."/>
        </authorList>
    </citation>
    <scope>NUCLEOTIDE SEQUENCE [LARGE SCALE GENOMIC DNA]</scope>
    <source>
        <strain evidence="1">U5L</strain>
    </source>
</reference>
<evidence type="ECO:0008006" key="2">
    <source>
        <dbReference type="Google" id="ProtNLM"/>
    </source>
</evidence>
<dbReference type="HOGENOM" id="CLU_162083_3_0_7"/>
<protein>
    <recommendedName>
        <fullName evidence="2">DUF4160 domain-containing protein</fullName>
    </recommendedName>
</protein>
<dbReference type="eggNOG" id="ENOG5031BFD">
    <property type="taxonomic scope" value="Bacteria"/>
</dbReference>
<dbReference type="OrthoDB" id="122670at2"/>
<name>I2Q712_9BACT</name>
<sequence>MGTVYRLGKLRIVVYAGDHAPPHFHIQGPGYALAVAIESMEIIAGSTQARGYDEAMRWAVENQATIRAAWDRLNGELR</sequence>
<evidence type="ECO:0000313" key="1">
    <source>
        <dbReference type="EMBL" id="EIG55568.1"/>
    </source>
</evidence>
<dbReference type="EMBL" id="JH600068">
    <property type="protein sequence ID" value="EIG55568.1"/>
    <property type="molecule type" value="Genomic_DNA"/>
</dbReference>